<name>A0ABD2MIW6_9CUCU</name>
<dbReference type="EMBL" id="JABFTP020000001">
    <property type="protein sequence ID" value="KAL3266283.1"/>
    <property type="molecule type" value="Genomic_DNA"/>
</dbReference>
<comment type="caution">
    <text evidence="1">The sequence shown here is derived from an EMBL/GenBank/DDBJ whole genome shotgun (WGS) entry which is preliminary data.</text>
</comment>
<keyword evidence="2" id="KW-1185">Reference proteome</keyword>
<evidence type="ECO:0000313" key="1">
    <source>
        <dbReference type="EMBL" id="KAL3266283.1"/>
    </source>
</evidence>
<protein>
    <submittedName>
        <fullName evidence="1">Uncharacterized protein</fullName>
    </submittedName>
</protein>
<dbReference type="Proteomes" id="UP001516400">
    <property type="component" value="Unassembled WGS sequence"/>
</dbReference>
<accession>A0ABD2MIW6</accession>
<reference evidence="1 2" key="1">
    <citation type="journal article" date="2021" name="BMC Biol.">
        <title>Horizontally acquired antibacterial genes associated with adaptive radiation of ladybird beetles.</title>
        <authorList>
            <person name="Li H.S."/>
            <person name="Tang X.F."/>
            <person name="Huang Y.H."/>
            <person name="Xu Z.Y."/>
            <person name="Chen M.L."/>
            <person name="Du X.Y."/>
            <person name="Qiu B.Y."/>
            <person name="Chen P.T."/>
            <person name="Zhang W."/>
            <person name="Slipinski A."/>
            <person name="Escalona H.E."/>
            <person name="Waterhouse R.M."/>
            <person name="Zwick A."/>
            <person name="Pang H."/>
        </authorList>
    </citation>
    <scope>NUCLEOTIDE SEQUENCE [LARGE SCALE GENOMIC DNA]</scope>
    <source>
        <strain evidence="1">SYSU2018</strain>
    </source>
</reference>
<feature type="non-terminal residue" evidence="1">
    <location>
        <position position="1"/>
    </location>
</feature>
<gene>
    <name evidence="1" type="ORF">HHI36_010463</name>
</gene>
<evidence type="ECO:0000313" key="2">
    <source>
        <dbReference type="Proteomes" id="UP001516400"/>
    </source>
</evidence>
<sequence>KSSTNVPSRITLNGEIAETGPEIYDLFKHHFMGVFEREQFTCDSLEDVDVLNGNILRTLQFDEAEVMKRLSGIDSIKGSGPSFLCKNCATSLCTPLLLLFNQSLKS</sequence>
<organism evidence="1 2">
    <name type="scientific">Cryptolaemus montrouzieri</name>
    <dbReference type="NCBI Taxonomy" id="559131"/>
    <lineage>
        <taxon>Eukaryota</taxon>
        <taxon>Metazoa</taxon>
        <taxon>Ecdysozoa</taxon>
        <taxon>Arthropoda</taxon>
        <taxon>Hexapoda</taxon>
        <taxon>Insecta</taxon>
        <taxon>Pterygota</taxon>
        <taxon>Neoptera</taxon>
        <taxon>Endopterygota</taxon>
        <taxon>Coleoptera</taxon>
        <taxon>Polyphaga</taxon>
        <taxon>Cucujiformia</taxon>
        <taxon>Coccinelloidea</taxon>
        <taxon>Coccinellidae</taxon>
        <taxon>Scymninae</taxon>
        <taxon>Scymnini</taxon>
        <taxon>Cryptolaemus</taxon>
    </lineage>
</organism>
<dbReference type="AlphaFoldDB" id="A0ABD2MIW6"/>
<proteinExistence type="predicted"/>